<keyword evidence="5 8" id="KW-1133">Transmembrane helix</keyword>
<evidence type="ECO:0000256" key="6">
    <source>
        <dbReference type="ARBA" id="ARBA00023136"/>
    </source>
</evidence>
<proteinExistence type="predicted"/>
<keyword evidence="6 8" id="KW-0472">Membrane</keyword>
<comment type="caution">
    <text evidence="10">The sequence shown here is derived from an EMBL/GenBank/DDBJ whole genome shotgun (WGS) entry which is preliminary data.</text>
</comment>
<feature type="domain" description="Acyltransferase 3" evidence="9">
    <location>
        <begin position="4"/>
        <end position="348"/>
    </location>
</feature>
<evidence type="ECO:0000259" key="9">
    <source>
        <dbReference type="Pfam" id="PF01757"/>
    </source>
</evidence>
<reference evidence="10 11" key="1">
    <citation type="journal article" date="2018" name="Int. J. Syst. Evol. Microbiol.">
        <title>Lactobacillus bambusae sp. nov., isolated from a traditional fermented Ma-bamboo shoots of Taiwan.</title>
        <authorList>
            <person name="Wang L.-T."/>
        </authorList>
    </citation>
    <scope>NUCLEOTIDE SEQUENCE [LARGE SCALE GENOMIC DNA]</scope>
    <source>
        <strain evidence="10 11">BS-W1</strain>
    </source>
</reference>
<dbReference type="PANTHER" id="PTHR23028">
    <property type="entry name" value="ACETYLTRANSFERASE"/>
    <property type="match status" value="1"/>
</dbReference>
<dbReference type="AlphaFoldDB" id="A0A2V1MZU9"/>
<evidence type="ECO:0000256" key="4">
    <source>
        <dbReference type="ARBA" id="ARBA00022692"/>
    </source>
</evidence>
<feature type="transmembrane region" description="Helical" evidence="8">
    <location>
        <begin position="332"/>
        <end position="354"/>
    </location>
</feature>
<organism evidence="10 11">
    <name type="scientific">Levilactobacillus bambusae</name>
    <dbReference type="NCBI Taxonomy" id="2024736"/>
    <lineage>
        <taxon>Bacteria</taxon>
        <taxon>Bacillati</taxon>
        <taxon>Bacillota</taxon>
        <taxon>Bacilli</taxon>
        <taxon>Lactobacillales</taxon>
        <taxon>Lactobacillaceae</taxon>
        <taxon>Levilactobacillus</taxon>
    </lineage>
</organism>
<feature type="transmembrane region" description="Helical" evidence="8">
    <location>
        <begin position="143"/>
        <end position="161"/>
    </location>
</feature>
<dbReference type="GO" id="GO:0005886">
    <property type="term" value="C:plasma membrane"/>
    <property type="evidence" value="ECO:0007669"/>
    <property type="project" value="UniProtKB-SubCell"/>
</dbReference>
<keyword evidence="7 10" id="KW-0012">Acyltransferase</keyword>
<feature type="transmembrane region" description="Helical" evidence="8">
    <location>
        <begin position="375"/>
        <end position="393"/>
    </location>
</feature>
<evidence type="ECO:0000313" key="11">
    <source>
        <dbReference type="Proteomes" id="UP000245080"/>
    </source>
</evidence>
<feature type="transmembrane region" description="Helical" evidence="8">
    <location>
        <begin position="304"/>
        <end position="326"/>
    </location>
</feature>
<feature type="transmembrane region" description="Helical" evidence="8">
    <location>
        <begin position="7"/>
        <end position="23"/>
    </location>
</feature>
<dbReference type="InterPro" id="IPR050879">
    <property type="entry name" value="Acyltransferase_3"/>
</dbReference>
<keyword evidence="4 8" id="KW-0812">Transmembrane</keyword>
<dbReference type="InterPro" id="IPR002656">
    <property type="entry name" value="Acyl_transf_3_dom"/>
</dbReference>
<dbReference type="Proteomes" id="UP000245080">
    <property type="component" value="Unassembled WGS sequence"/>
</dbReference>
<feature type="transmembrane region" description="Helical" evidence="8">
    <location>
        <begin position="72"/>
        <end position="90"/>
    </location>
</feature>
<evidence type="ECO:0000256" key="3">
    <source>
        <dbReference type="ARBA" id="ARBA00022679"/>
    </source>
</evidence>
<keyword evidence="2" id="KW-1003">Cell membrane</keyword>
<feature type="transmembrane region" description="Helical" evidence="8">
    <location>
        <begin position="212"/>
        <end position="230"/>
    </location>
</feature>
<dbReference type="InterPro" id="IPR036514">
    <property type="entry name" value="SGNH_hydro_sf"/>
</dbReference>
<feature type="transmembrane region" description="Helical" evidence="8">
    <location>
        <begin position="173"/>
        <end position="192"/>
    </location>
</feature>
<dbReference type="SUPFAM" id="SSF52266">
    <property type="entry name" value="SGNH hydrolase"/>
    <property type="match status" value="1"/>
</dbReference>
<comment type="subcellular location">
    <subcellularLocation>
        <location evidence="1">Cell membrane</location>
        <topology evidence="1">Multi-pass membrane protein</topology>
    </subcellularLocation>
</comment>
<dbReference type="RefSeq" id="WP_109249966.1">
    <property type="nucleotide sequence ID" value="NZ_QCXQ01000002.1"/>
</dbReference>
<dbReference type="OrthoDB" id="9796461at2"/>
<keyword evidence="3 10" id="KW-0808">Transferase</keyword>
<evidence type="ECO:0000256" key="7">
    <source>
        <dbReference type="ARBA" id="ARBA00023315"/>
    </source>
</evidence>
<feature type="transmembrane region" description="Helical" evidence="8">
    <location>
        <begin position="242"/>
        <end position="265"/>
    </location>
</feature>
<sequence>MRVKWFSFVRVVGLTLVLSYHFFQNQYTGGFLGVDIFFTFSGYLITALMIDEFGKTGQFRLFSFYKRRFRRIVPPLFLSVILVMPFTLLVNRDYLTNIGRQIAAALGFTTNYFEILTGGSYENKFIPHLFVHTWSLAIEMQFYLVWGLIVFLLGITVRHFVQSRTRALAIFENTVLWSSLLLSIASFATMFLRARGLTDYSQVYFSSITHGYPFFVGSVVGCLAGIKTVRPAFERTIKNWNLSVAVSVMVISSAALIGLGCYLKFDHLQTYQGGLLLSTVLAGLMIYAARILHEKTPNSDEPQLITYIADVSYSVYLFHWPLYVIFSQLMPNLAAVALTVVVSFALSSLSYYVLEPIMIGHTGRWFKHSVTWKQVRVPFMTALVLLIGTTAYATRLAPQMTTLENNLWVGDLYQDVDQMNMHHSMIMAATKPTTQKVNGAGQPVPAGMPKGVSIIGDSVTLGTRSYLGAHVKQSSIDAEGDRTMDLAYKVMKQEQQSGILRQTVVICIGTNALDDYKEQTMNIVHALAPGHRLVLMTPYNAKAAPDWNSSKLATYERTLPAKYPYITIADWETAAAKHPEVFKGTDGVHFGGIHAGDVLYAQVVNSALQQADKTPLKK</sequence>
<name>A0A2V1MZU9_9LACO</name>
<dbReference type="Gene3D" id="3.40.50.1110">
    <property type="entry name" value="SGNH hydrolase"/>
    <property type="match status" value="1"/>
</dbReference>
<evidence type="ECO:0000256" key="5">
    <source>
        <dbReference type="ARBA" id="ARBA00022989"/>
    </source>
</evidence>
<dbReference type="EMBL" id="QCXQ01000002">
    <property type="protein sequence ID" value="PWG00018.1"/>
    <property type="molecule type" value="Genomic_DNA"/>
</dbReference>
<evidence type="ECO:0000256" key="8">
    <source>
        <dbReference type="SAM" id="Phobius"/>
    </source>
</evidence>
<dbReference type="Pfam" id="PF01757">
    <property type="entry name" value="Acyl_transf_3"/>
    <property type="match status" value="1"/>
</dbReference>
<keyword evidence="11" id="KW-1185">Reference proteome</keyword>
<accession>A0A2V1MZU9</accession>
<dbReference type="GO" id="GO:0016747">
    <property type="term" value="F:acyltransferase activity, transferring groups other than amino-acyl groups"/>
    <property type="evidence" value="ECO:0007669"/>
    <property type="project" value="InterPro"/>
</dbReference>
<feature type="transmembrane region" description="Helical" evidence="8">
    <location>
        <begin position="29"/>
        <end position="51"/>
    </location>
</feature>
<dbReference type="PANTHER" id="PTHR23028:SF53">
    <property type="entry name" value="ACYL_TRANSF_3 DOMAIN-CONTAINING PROTEIN"/>
    <property type="match status" value="1"/>
</dbReference>
<evidence type="ECO:0000313" key="10">
    <source>
        <dbReference type="EMBL" id="PWG00018.1"/>
    </source>
</evidence>
<protein>
    <submittedName>
        <fullName evidence="10">Acyltransferase</fullName>
    </submittedName>
</protein>
<gene>
    <name evidence="10" type="ORF">DCM90_03510</name>
</gene>
<evidence type="ECO:0000256" key="2">
    <source>
        <dbReference type="ARBA" id="ARBA00022475"/>
    </source>
</evidence>
<feature type="transmembrane region" description="Helical" evidence="8">
    <location>
        <begin position="271"/>
        <end position="292"/>
    </location>
</feature>
<dbReference type="GO" id="GO:0009103">
    <property type="term" value="P:lipopolysaccharide biosynthetic process"/>
    <property type="evidence" value="ECO:0007669"/>
    <property type="project" value="TreeGrafter"/>
</dbReference>
<evidence type="ECO:0000256" key="1">
    <source>
        <dbReference type="ARBA" id="ARBA00004651"/>
    </source>
</evidence>